<evidence type="ECO:0000256" key="1">
    <source>
        <dbReference type="SAM" id="MobiDB-lite"/>
    </source>
</evidence>
<keyword evidence="2" id="KW-0812">Transmembrane</keyword>
<organism evidence="3 4">
    <name type="scientific">Streptomyces synnematoformans</name>
    <dbReference type="NCBI Taxonomy" id="415721"/>
    <lineage>
        <taxon>Bacteria</taxon>
        <taxon>Bacillati</taxon>
        <taxon>Actinomycetota</taxon>
        <taxon>Actinomycetes</taxon>
        <taxon>Kitasatosporales</taxon>
        <taxon>Streptomycetaceae</taxon>
        <taxon>Streptomyces</taxon>
    </lineage>
</organism>
<keyword evidence="2" id="KW-1133">Transmembrane helix</keyword>
<feature type="transmembrane region" description="Helical" evidence="2">
    <location>
        <begin position="66"/>
        <end position="84"/>
    </location>
</feature>
<dbReference type="NCBIfam" id="NF008527">
    <property type="entry name" value="PRK11463.1-1"/>
    <property type="match status" value="1"/>
</dbReference>
<gene>
    <name evidence="3" type="ORF">GCM10009802_22530</name>
</gene>
<reference evidence="3 4" key="1">
    <citation type="journal article" date="2019" name="Int. J. Syst. Evol. Microbiol.">
        <title>The Global Catalogue of Microorganisms (GCM) 10K type strain sequencing project: providing services to taxonomists for standard genome sequencing and annotation.</title>
        <authorList>
            <consortium name="The Broad Institute Genomics Platform"/>
            <consortium name="The Broad Institute Genome Sequencing Center for Infectious Disease"/>
            <person name="Wu L."/>
            <person name="Ma J."/>
        </authorList>
    </citation>
    <scope>NUCLEOTIDE SEQUENCE [LARGE SCALE GENOMIC DNA]</scope>
    <source>
        <strain evidence="3 4">JCM 15481</strain>
    </source>
</reference>
<evidence type="ECO:0000313" key="4">
    <source>
        <dbReference type="Proteomes" id="UP001500443"/>
    </source>
</evidence>
<dbReference type="Proteomes" id="UP001500443">
    <property type="component" value="Unassembled WGS sequence"/>
</dbReference>
<evidence type="ECO:0000313" key="3">
    <source>
        <dbReference type="EMBL" id="GAA2120059.1"/>
    </source>
</evidence>
<dbReference type="InterPro" id="IPR007313">
    <property type="entry name" value="FxsA"/>
</dbReference>
<feature type="compositionally biased region" description="Gly residues" evidence="1">
    <location>
        <begin position="16"/>
        <end position="29"/>
    </location>
</feature>
<dbReference type="Pfam" id="PF04186">
    <property type="entry name" value="FxsA"/>
    <property type="match status" value="1"/>
</dbReference>
<dbReference type="NCBIfam" id="NF008528">
    <property type="entry name" value="PRK11463.1-2"/>
    <property type="match status" value="1"/>
</dbReference>
<accession>A0ABN2Y2V8</accession>
<feature type="region of interest" description="Disordered" evidence="1">
    <location>
        <begin position="1"/>
        <end position="37"/>
    </location>
</feature>
<proteinExistence type="predicted"/>
<keyword evidence="4" id="KW-1185">Reference proteome</keyword>
<protein>
    <submittedName>
        <fullName evidence="3">FxsA family protein</fullName>
    </submittedName>
</protein>
<evidence type="ECO:0000256" key="2">
    <source>
        <dbReference type="SAM" id="Phobius"/>
    </source>
</evidence>
<keyword evidence="2" id="KW-0472">Membrane</keyword>
<dbReference type="PANTHER" id="PTHR35335">
    <property type="entry name" value="UPF0716 PROTEIN FXSA"/>
    <property type="match status" value="1"/>
</dbReference>
<feature type="transmembrane region" description="Helical" evidence="2">
    <location>
        <begin position="123"/>
        <end position="145"/>
    </location>
</feature>
<name>A0ABN2Y2V8_9ACTN</name>
<comment type="caution">
    <text evidence="3">The sequence shown here is derived from an EMBL/GenBank/DDBJ whole genome shotgun (WGS) entry which is preliminary data.</text>
</comment>
<feature type="transmembrane region" description="Helical" evidence="2">
    <location>
        <begin position="40"/>
        <end position="60"/>
    </location>
</feature>
<dbReference type="EMBL" id="BAAAPF010000050">
    <property type="protein sequence ID" value="GAA2120059.1"/>
    <property type="molecule type" value="Genomic_DNA"/>
</dbReference>
<dbReference type="PANTHER" id="PTHR35335:SF1">
    <property type="entry name" value="UPF0716 PROTEIN FXSA"/>
    <property type="match status" value="1"/>
</dbReference>
<sequence>MSDRIPQPYEDPAVRDGGGAGPGATGGSGRPARRRRPGRTLAPLGVAAWALLELWLLIMLASETGVLGVFAVLAGGLVLGAVVIKRAGRRAWRSLAEQLQQQQSGAAPPEDGRGRGSGNGLTMLAGLLLMVPGLVTDAAGLLLLLPPVRALVRRRATRMIERSAAGRDLGHVYTQARIRRPDGKVVQGEVIREEDDGEDRRQGG</sequence>
<dbReference type="RefSeq" id="WP_344289657.1">
    <property type="nucleotide sequence ID" value="NZ_BAAAPF010000050.1"/>
</dbReference>